<gene>
    <name evidence="3" type="ORF">K7862_20290</name>
</gene>
<dbReference type="EMBL" id="JAINZZ010000025">
    <property type="protein sequence ID" value="MBY8879952.1"/>
    <property type="molecule type" value="Genomic_DNA"/>
</dbReference>
<feature type="domain" description="DUF4873" evidence="2">
    <location>
        <begin position="9"/>
        <end position="99"/>
    </location>
</feature>
<evidence type="ECO:0000256" key="1">
    <source>
        <dbReference type="SAM" id="MobiDB-lite"/>
    </source>
</evidence>
<organism evidence="3 4">
    <name type="scientific">Actinacidiphila acidipaludis</name>
    <dbReference type="NCBI Taxonomy" id="2873382"/>
    <lineage>
        <taxon>Bacteria</taxon>
        <taxon>Bacillati</taxon>
        <taxon>Actinomycetota</taxon>
        <taxon>Actinomycetes</taxon>
        <taxon>Kitasatosporales</taxon>
        <taxon>Streptomycetaceae</taxon>
        <taxon>Actinacidiphila</taxon>
    </lineage>
</organism>
<evidence type="ECO:0000313" key="4">
    <source>
        <dbReference type="Proteomes" id="UP000778578"/>
    </source>
</evidence>
<sequence length="99" mass="10938">MSATPRPPYDGPAVVVIGTEEIPVHARLRVTMCTRLGEEWAGVVSPDRGTDHFWQLWDGVEPATLRTEHGESAFRLEEGTRVDKDDPSIAIDGQGRPPF</sequence>
<dbReference type="InterPro" id="IPR032371">
    <property type="entry name" value="DUF4873"/>
</dbReference>
<name>A0ABS7Q9V2_9ACTN</name>
<evidence type="ECO:0000313" key="3">
    <source>
        <dbReference type="EMBL" id="MBY8879952.1"/>
    </source>
</evidence>
<dbReference type="Proteomes" id="UP000778578">
    <property type="component" value="Unassembled WGS sequence"/>
</dbReference>
<keyword evidence="4" id="KW-1185">Reference proteome</keyword>
<proteinExistence type="predicted"/>
<accession>A0ABS7Q9V2</accession>
<protein>
    <submittedName>
        <fullName evidence="3">DUF4873 domain-containing protein</fullName>
    </submittedName>
</protein>
<evidence type="ECO:0000259" key="2">
    <source>
        <dbReference type="Pfam" id="PF16170"/>
    </source>
</evidence>
<feature type="region of interest" description="Disordered" evidence="1">
    <location>
        <begin position="71"/>
        <end position="99"/>
    </location>
</feature>
<dbReference type="RefSeq" id="WP_222964511.1">
    <property type="nucleotide sequence ID" value="NZ_JAINZZ010000025.1"/>
</dbReference>
<comment type="caution">
    <text evidence="3">The sequence shown here is derived from an EMBL/GenBank/DDBJ whole genome shotgun (WGS) entry which is preliminary data.</text>
</comment>
<feature type="compositionally biased region" description="Basic and acidic residues" evidence="1">
    <location>
        <begin position="71"/>
        <end position="87"/>
    </location>
</feature>
<dbReference type="Pfam" id="PF16170">
    <property type="entry name" value="DUF4873"/>
    <property type="match status" value="1"/>
</dbReference>
<reference evidence="3 4" key="1">
    <citation type="submission" date="2021-08" db="EMBL/GenBank/DDBJ databases">
        <title>WGS of actinomycetes from Thailand.</title>
        <authorList>
            <person name="Thawai C."/>
        </authorList>
    </citation>
    <scope>NUCLEOTIDE SEQUENCE [LARGE SCALE GENOMIC DNA]</scope>
    <source>
        <strain evidence="3 4">PLK6-54</strain>
    </source>
</reference>